<sequence>MTRYSIDGAPNDGVGHDFATPDVLAQYKDAADQLSRLRAPILVHADRLHEKMFLVAFDGTGNNKYSDPAHGTNVARIDDELEEINRFGRAQVLSHYVVGPGTKGDILTSAHDSISGSSYESNIANAYEELVRQTNQWLRDDPASVIRVHSIGFSRGASQVPGFARLLHEKGIPDLDSEITSPDGTFSYAKHLVEPGKTVQTVGLFDPVATGVPMQFDRRLPPSVVSGFQITAADELRALFPSDQIIPPGLSADGRFLNVMVPGSHSDVGGGYLRDGLSIRCGNLMRDYCNALRDEPYLQKEFEPTDRRLNVIHRSTEGSVVFRLDPRESVRGEPSGTNTELVPRRVASAGLPPSHATDMTGNHGLDWKSVETGHAGTRSSRAAYPAATLDEMRAAGKSVPFAPRAVTWTAGAAMAADTVVTLDKTKTQLNSGNVPAAQSALFHFGGRNLAGIAGAQSLMSAGAALGIESGPGMFVTGAIGGVAGFVAGDKIADAYDQYRIRNQSDSHGNTWHHDDRQGWTIDVPPLPDHPRGQRLVADAALSSQLSYQASNTAVELALGNDYPARDPFVQPASPNDTPSLREAPWTHQAQTHQWTRQVTDQRLEHGMTRSHVEVANPQRAAELDRLAERTIQQNVAESPLGVAQRYQLAYEREGWSRHGPMPEAVVHAVARPADQILASDGHTYTHGRDREWSRDTLLGTRSADENLREELDASERVAQGLKKGVDTAALDHPSVAPAVPTRLDDPNHPDHALFKEIRGHVVELDKSLNRSPDQYTDNIASALTVQARADGLSHVDRIALSTDGKALWASQTPAGRKDHVFDLTTKVPTAEANTPLEQSGAKWPEAMQQFQGHQQELAQTQQRSLERTQAENQAQSVSGPVMRM</sequence>
<dbReference type="InterPro" id="IPR018712">
    <property type="entry name" value="Tle1-like_cat"/>
</dbReference>
<comment type="caution">
    <text evidence="4">The sequence shown here is derived from an EMBL/GenBank/DDBJ whole genome shotgun (WGS) entry which is preliminary data.</text>
</comment>
<dbReference type="RefSeq" id="WP_306852255.1">
    <property type="nucleotide sequence ID" value="NZ_JAUSSK010000006.1"/>
</dbReference>
<accession>A0ABT9T5Z5</accession>
<reference evidence="4 5" key="1">
    <citation type="submission" date="2023-07" db="EMBL/GenBank/DDBJ databases">
        <title>Sorghum-associated microbial communities from plants grown in Nebraska, USA.</title>
        <authorList>
            <person name="Schachtman D."/>
        </authorList>
    </citation>
    <scope>NUCLEOTIDE SEQUENCE [LARGE SCALE GENOMIC DNA]</scope>
    <source>
        <strain evidence="4 5">CC60</strain>
    </source>
</reference>
<feature type="domain" description="T6SS Phospholipase effector Tle1-like catalytic" evidence="2">
    <location>
        <begin position="51"/>
        <end position="173"/>
    </location>
</feature>
<dbReference type="Pfam" id="PF09994">
    <property type="entry name" value="T6SS_Tle1-like_cat"/>
    <property type="match status" value="1"/>
</dbReference>
<protein>
    <recommendedName>
        <fullName evidence="6">Alpha/beta hydrolase family protein DUF2235</fullName>
    </recommendedName>
</protein>
<evidence type="ECO:0000313" key="4">
    <source>
        <dbReference type="EMBL" id="MDQ0011557.1"/>
    </source>
</evidence>
<gene>
    <name evidence="4" type="ORF">J2T07_003771</name>
</gene>
<evidence type="ECO:0000259" key="3">
    <source>
        <dbReference type="Pfam" id="PF20410"/>
    </source>
</evidence>
<dbReference type="InterPro" id="IPR046519">
    <property type="entry name" value="X-Tfes_XVIPCD"/>
</dbReference>
<evidence type="ECO:0000259" key="2">
    <source>
        <dbReference type="Pfam" id="PF09994"/>
    </source>
</evidence>
<dbReference type="EMBL" id="JAUSSK010000006">
    <property type="protein sequence ID" value="MDQ0011557.1"/>
    <property type="molecule type" value="Genomic_DNA"/>
</dbReference>
<dbReference type="Proteomes" id="UP001237737">
    <property type="component" value="Unassembled WGS sequence"/>
</dbReference>
<feature type="domain" description="X-Tfes XVIPCD" evidence="3">
    <location>
        <begin position="744"/>
        <end position="844"/>
    </location>
</feature>
<feature type="compositionally biased region" description="Polar residues" evidence="1">
    <location>
        <begin position="849"/>
        <end position="863"/>
    </location>
</feature>
<evidence type="ECO:0000313" key="5">
    <source>
        <dbReference type="Proteomes" id="UP001237737"/>
    </source>
</evidence>
<dbReference type="PANTHER" id="PTHR33840">
    <property type="match status" value="1"/>
</dbReference>
<dbReference type="Pfam" id="PF20410">
    <property type="entry name" value="X-Tfes_XVIPCD"/>
    <property type="match status" value="1"/>
</dbReference>
<feature type="region of interest" description="Disordered" evidence="1">
    <location>
        <begin position="849"/>
        <end position="884"/>
    </location>
</feature>
<proteinExistence type="predicted"/>
<evidence type="ECO:0008006" key="6">
    <source>
        <dbReference type="Google" id="ProtNLM"/>
    </source>
</evidence>
<evidence type="ECO:0000256" key="1">
    <source>
        <dbReference type="SAM" id="MobiDB-lite"/>
    </source>
</evidence>
<name>A0ABT9T5Z5_9GAMM</name>
<dbReference type="PANTHER" id="PTHR33840:SF1">
    <property type="entry name" value="TLE1 PHOSPHOLIPASE DOMAIN-CONTAINING PROTEIN"/>
    <property type="match status" value="1"/>
</dbReference>
<keyword evidence="5" id="KW-1185">Reference proteome</keyword>
<organism evidence="4 5">
    <name type="scientific">Luteibacter jiangsuensis</name>
    <dbReference type="NCBI Taxonomy" id="637577"/>
    <lineage>
        <taxon>Bacteria</taxon>
        <taxon>Pseudomonadati</taxon>
        <taxon>Pseudomonadota</taxon>
        <taxon>Gammaproteobacteria</taxon>
        <taxon>Lysobacterales</taxon>
        <taxon>Rhodanobacteraceae</taxon>
        <taxon>Luteibacter</taxon>
    </lineage>
</organism>